<protein>
    <submittedName>
        <fullName evidence="1">Uncharacterized protein</fullName>
    </submittedName>
</protein>
<accession>A0ACC4CGF2</accession>
<dbReference type="EMBL" id="RCHU02000004">
    <property type="protein sequence ID" value="KAL3596283.1"/>
    <property type="molecule type" value="Genomic_DNA"/>
</dbReference>
<organism evidence="1 2">
    <name type="scientific">Populus alba</name>
    <name type="common">White poplar</name>
    <dbReference type="NCBI Taxonomy" id="43335"/>
    <lineage>
        <taxon>Eukaryota</taxon>
        <taxon>Viridiplantae</taxon>
        <taxon>Streptophyta</taxon>
        <taxon>Embryophyta</taxon>
        <taxon>Tracheophyta</taxon>
        <taxon>Spermatophyta</taxon>
        <taxon>Magnoliopsida</taxon>
        <taxon>eudicotyledons</taxon>
        <taxon>Gunneridae</taxon>
        <taxon>Pentapetalae</taxon>
        <taxon>rosids</taxon>
        <taxon>fabids</taxon>
        <taxon>Malpighiales</taxon>
        <taxon>Salicaceae</taxon>
        <taxon>Saliceae</taxon>
        <taxon>Populus</taxon>
    </lineage>
</organism>
<dbReference type="Proteomes" id="UP000309997">
    <property type="component" value="Unassembled WGS sequence"/>
</dbReference>
<gene>
    <name evidence="1" type="ORF">D5086_007920</name>
</gene>
<sequence length="96" mass="10505">MARLLLLSVVLADLSMLGLPQPPAPSPAPSGGGVVIPAGPWFRRIARHHSDKSEAGGDVILGGFLMAIVAVVLCYIRVTRRRKSRMPEFFFLFKEF</sequence>
<evidence type="ECO:0000313" key="1">
    <source>
        <dbReference type="EMBL" id="KAL3596283.1"/>
    </source>
</evidence>
<comment type="caution">
    <text evidence="1">The sequence shown here is derived from an EMBL/GenBank/DDBJ whole genome shotgun (WGS) entry which is preliminary data.</text>
</comment>
<proteinExistence type="predicted"/>
<reference evidence="1 2" key="1">
    <citation type="journal article" date="2024" name="Plant Biotechnol. J.">
        <title>Genome and CRISPR/Cas9 system of a widespread forest tree (Populus alba) in the world.</title>
        <authorList>
            <person name="Liu Y.J."/>
            <person name="Jiang P.F."/>
            <person name="Han X.M."/>
            <person name="Li X.Y."/>
            <person name="Wang H.M."/>
            <person name="Wang Y.J."/>
            <person name="Wang X.X."/>
            <person name="Zeng Q.Y."/>
        </authorList>
    </citation>
    <scope>NUCLEOTIDE SEQUENCE [LARGE SCALE GENOMIC DNA]</scope>
    <source>
        <strain evidence="2">cv. PAL-ZL1</strain>
    </source>
</reference>
<name>A0ACC4CGF2_POPAL</name>
<keyword evidence="2" id="KW-1185">Reference proteome</keyword>
<evidence type="ECO:0000313" key="2">
    <source>
        <dbReference type="Proteomes" id="UP000309997"/>
    </source>
</evidence>